<dbReference type="GO" id="GO:0006109">
    <property type="term" value="P:regulation of carbohydrate metabolic process"/>
    <property type="evidence" value="ECO:0007669"/>
    <property type="project" value="InterPro"/>
</dbReference>
<dbReference type="EC" id="2.7.4.-" evidence="2"/>
<dbReference type="InterPro" id="IPR027417">
    <property type="entry name" value="P-loop_NTPase"/>
</dbReference>
<organism evidence="2 3">
    <name type="scientific">Tritonibacter horizontis</name>
    <dbReference type="NCBI Taxonomy" id="1768241"/>
    <lineage>
        <taxon>Bacteria</taxon>
        <taxon>Pseudomonadati</taxon>
        <taxon>Pseudomonadota</taxon>
        <taxon>Alphaproteobacteria</taxon>
        <taxon>Rhodobacterales</taxon>
        <taxon>Paracoccaceae</taxon>
        <taxon>Tritonibacter</taxon>
    </lineage>
</organism>
<dbReference type="OrthoDB" id="8326226at2"/>
<keyword evidence="3" id="KW-1185">Reference proteome</keyword>
<dbReference type="EC" id="2.7.11.-" evidence="2"/>
<dbReference type="RefSeq" id="WP_068248403.1">
    <property type="nucleotide sequence ID" value="NZ_LPUY01000132.1"/>
</dbReference>
<evidence type="ECO:0000259" key="1">
    <source>
        <dbReference type="Pfam" id="PF07475"/>
    </source>
</evidence>
<dbReference type="AlphaFoldDB" id="A0A132BT43"/>
<name>A0A132BT43_9RHOB</name>
<evidence type="ECO:0000313" key="2">
    <source>
        <dbReference type="EMBL" id="KUP90957.1"/>
    </source>
</evidence>
<dbReference type="CDD" id="cd01918">
    <property type="entry name" value="HprK_C"/>
    <property type="match status" value="1"/>
</dbReference>
<dbReference type="GO" id="GO:0000155">
    <property type="term" value="F:phosphorelay sensor kinase activity"/>
    <property type="evidence" value="ECO:0007669"/>
    <property type="project" value="InterPro"/>
</dbReference>
<reference evidence="2 3" key="1">
    <citation type="submission" date="2015-12" db="EMBL/GenBank/DDBJ databases">
        <title>Genome sequence of the marine Rhodobacteraceae strain O3.65, Candidatus Tritonibacter horizontis.</title>
        <authorList>
            <person name="Poehlein A."/>
            <person name="Giebel H.A."/>
            <person name="Voget S."/>
            <person name="Brinkhoff T."/>
        </authorList>
    </citation>
    <scope>NUCLEOTIDE SEQUENCE [LARGE SCALE GENOMIC DNA]</scope>
    <source>
        <strain evidence="2 3">O3.65</strain>
    </source>
</reference>
<keyword evidence="2" id="KW-0808">Transferase</keyword>
<protein>
    <submittedName>
        <fullName evidence="2">HPr kinase/phosphorylase</fullName>
        <ecNumber evidence="2">2.7.11.-</ecNumber>
        <ecNumber evidence="2">2.7.4.-</ecNumber>
    </submittedName>
</protein>
<dbReference type="PANTHER" id="PTHR30305:SF1">
    <property type="entry name" value="HPR KINASE_PHOSPHORYLASE"/>
    <property type="match status" value="1"/>
</dbReference>
<dbReference type="PANTHER" id="PTHR30305">
    <property type="entry name" value="PROTEIN YJDM-RELATED"/>
    <property type="match status" value="1"/>
</dbReference>
<dbReference type="Proteomes" id="UP000068382">
    <property type="component" value="Unassembled WGS sequence"/>
</dbReference>
<dbReference type="InterPro" id="IPR011104">
    <property type="entry name" value="Hpr_kin/Pase_C"/>
</dbReference>
<dbReference type="Gene3D" id="3.40.50.300">
    <property type="entry name" value="P-loop containing nucleotide triphosphate hydrolases"/>
    <property type="match status" value="1"/>
</dbReference>
<comment type="caution">
    <text evidence="2">The sequence shown here is derived from an EMBL/GenBank/DDBJ whole genome shotgun (WGS) entry which is preliminary data.</text>
</comment>
<dbReference type="PATRIC" id="fig|1768241.3.peg.4376"/>
<evidence type="ECO:0000313" key="3">
    <source>
        <dbReference type="Proteomes" id="UP000068382"/>
    </source>
</evidence>
<dbReference type="GO" id="GO:0005524">
    <property type="term" value="F:ATP binding"/>
    <property type="evidence" value="ECO:0007669"/>
    <property type="project" value="InterPro"/>
</dbReference>
<proteinExistence type="predicted"/>
<keyword evidence="2" id="KW-0418">Kinase</keyword>
<dbReference type="SUPFAM" id="SSF53795">
    <property type="entry name" value="PEP carboxykinase-like"/>
    <property type="match status" value="1"/>
</dbReference>
<accession>A0A132BT43</accession>
<dbReference type="Pfam" id="PF07475">
    <property type="entry name" value="Hpr_kinase_C"/>
    <property type="match status" value="1"/>
</dbReference>
<feature type="domain" description="HPr kinase/phosphorylase C-terminal" evidence="1">
    <location>
        <begin position="14"/>
        <end position="90"/>
    </location>
</feature>
<dbReference type="EMBL" id="LPUY01000132">
    <property type="protein sequence ID" value="KUP90957.1"/>
    <property type="molecule type" value="Genomic_DNA"/>
</dbReference>
<gene>
    <name evidence="2" type="primary">hprK_2</name>
    <name evidence="2" type="ORF">TRIHO_41870</name>
</gene>
<sequence>MTAAAPPRTSGPDILHASCVSLAGRGVLIRGPSGSGKSALALELMARGAALVADDRTEVHRRGAQVFARAPAAIFGLIEARGVGLLQAEAVSEVQLCVIVDMSVLETERLPRHVEEQLMGIALPRLGRVDSAHFPAALIQYLKGGVLDPD</sequence>